<feature type="compositionally biased region" description="Basic residues" evidence="11">
    <location>
        <begin position="96"/>
        <end position="130"/>
    </location>
</feature>
<accession>A0A9K3KKD2</accession>
<dbReference type="PANTHER" id="PTHR42648:SF11">
    <property type="entry name" value="TRANSPOSON TY4-P GAG-POL POLYPROTEIN"/>
    <property type="match status" value="1"/>
</dbReference>
<dbReference type="AlphaFoldDB" id="A0A9K3KKD2"/>
<dbReference type="EMBL" id="JAGRRH010000022">
    <property type="protein sequence ID" value="KAG7345277.1"/>
    <property type="molecule type" value="Genomic_DNA"/>
</dbReference>
<keyword evidence="12" id="KW-1133">Transmembrane helix</keyword>
<feature type="region of interest" description="Disordered" evidence="11">
    <location>
        <begin position="95"/>
        <end position="131"/>
    </location>
</feature>
<keyword evidence="12" id="KW-0812">Transmembrane</keyword>
<keyword evidence="8" id="KW-0808">Transferase</keyword>
<evidence type="ECO:0000256" key="2">
    <source>
        <dbReference type="ARBA" id="ARBA00022723"/>
    </source>
</evidence>
<reference evidence="16" key="1">
    <citation type="journal article" date="2021" name="Sci. Rep.">
        <title>Diploid genomic architecture of Nitzschia inconspicua, an elite biomass production diatom.</title>
        <authorList>
            <person name="Oliver A."/>
            <person name="Podell S."/>
            <person name="Pinowska A."/>
            <person name="Traller J.C."/>
            <person name="Smith S.R."/>
            <person name="McClure R."/>
            <person name="Beliaev A."/>
            <person name="Bohutskyi P."/>
            <person name="Hill E.A."/>
            <person name="Rabines A."/>
            <person name="Zheng H."/>
            <person name="Allen L.Z."/>
            <person name="Kuo A."/>
            <person name="Grigoriev I.V."/>
            <person name="Allen A.E."/>
            <person name="Hazlebeck D."/>
            <person name="Allen E.E."/>
        </authorList>
    </citation>
    <scope>NUCLEOTIDE SEQUENCE</scope>
    <source>
        <strain evidence="16">Hildebrandi</strain>
    </source>
</reference>
<organism evidence="16 17">
    <name type="scientific">Nitzschia inconspicua</name>
    <dbReference type="NCBI Taxonomy" id="303405"/>
    <lineage>
        <taxon>Eukaryota</taxon>
        <taxon>Sar</taxon>
        <taxon>Stramenopiles</taxon>
        <taxon>Ochrophyta</taxon>
        <taxon>Bacillariophyta</taxon>
        <taxon>Bacillariophyceae</taxon>
        <taxon>Bacillariophycidae</taxon>
        <taxon>Bacillariales</taxon>
        <taxon>Bacillariaceae</taxon>
        <taxon>Nitzschia</taxon>
    </lineage>
</organism>
<feature type="compositionally biased region" description="Polar residues" evidence="11">
    <location>
        <begin position="782"/>
        <end position="803"/>
    </location>
</feature>
<comment type="caution">
    <text evidence="16">The sequence shown here is derived from an EMBL/GenBank/DDBJ whole genome shotgun (WGS) entry which is preliminary data.</text>
</comment>
<dbReference type="InterPro" id="IPR057670">
    <property type="entry name" value="SH3_retrovirus"/>
</dbReference>
<evidence type="ECO:0000256" key="6">
    <source>
        <dbReference type="ARBA" id="ARBA00022908"/>
    </source>
</evidence>
<evidence type="ECO:0000256" key="12">
    <source>
        <dbReference type="SAM" id="Phobius"/>
    </source>
</evidence>
<evidence type="ECO:0000256" key="8">
    <source>
        <dbReference type="ARBA" id="ARBA00022932"/>
    </source>
</evidence>
<dbReference type="GO" id="GO:0003964">
    <property type="term" value="F:RNA-directed DNA polymerase activity"/>
    <property type="evidence" value="ECO:0007669"/>
    <property type="project" value="UniProtKB-KW"/>
</dbReference>
<dbReference type="OrthoDB" id="1223730at2759"/>
<keyword evidence="6" id="KW-0229">DNA integration</keyword>
<proteinExistence type="predicted"/>
<dbReference type="InterPro" id="IPR013103">
    <property type="entry name" value="RVT_2"/>
</dbReference>
<feature type="domain" description="Reverse transcriptase Ty1/copia-type" evidence="13">
    <location>
        <begin position="1011"/>
        <end position="1163"/>
    </location>
</feature>
<keyword evidence="17" id="KW-1185">Reference proteome</keyword>
<dbReference type="Pfam" id="PF07727">
    <property type="entry name" value="RVT_2"/>
    <property type="match status" value="1"/>
</dbReference>
<keyword evidence="9" id="KW-0233">DNA recombination</keyword>
<dbReference type="PANTHER" id="PTHR42648">
    <property type="entry name" value="TRANSPOSASE, PUTATIVE-RELATED"/>
    <property type="match status" value="1"/>
</dbReference>
<keyword evidence="3" id="KW-0255">Endonuclease</keyword>
<evidence type="ECO:0000313" key="16">
    <source>
        <dbReference type="EMBL" id="KAG7345277.1"/>
    </source>
</evidence>
<feature type="transmembrane region" description="Helical" evidence="12">
    <location>
        <begin position="20"/>
        <end position="42"/>
    </location>
</feature>
<keyword evidence="5" id="KW-0460">Magnesium</keyword>
<evidence type="ECO:0000256" key="4">
    <source>
        <dbReference type="ARBA" id="ARBA00022801"/>
    </source>
</evidence>
<keyword evidence="4" id="KW-0378">Hydrolase</keyword>
<dbReference type="GO" id="GO:0004519">
    <property type="term" value="F:endonuclease activity"/>
    <property type="evidence" value="ECO:0007669"/>
    <property type="project" value="UniProtKB-KW"/>
</dbReference>
<evidence type="ECO:0000259" key="15">
    <source>
        <dbReference type="Pfam" id="PF25597"/>
    </source>
</evidence>
<dbReference type="InterPro" id="IPR039537">
    <property type="entry name" value="Retrotran_Ty1/copia-like"/>
</dbReference>
<keyword evidence="7 16" id="KW-0695">RNA-directed DNA polymerase</keyword>
<evidence type="ECO:0000259" key="13">
    <source>
        <dbReference type="Pfam" id="PF07727"/>
    </source>
</evidence>
<evidence type="ECO:0000256" key="3">
    <source>
        <dbReference type="ARBA" id="ARBA00022759"/>
    </source>
</evidence>
<reference evidence="16" key="2">
    <citation type="submission" date="2021-04" db="EMBL/GenBank/DDBJ databases">
        <authorList>
            <person name="Podell S."/>
        </authorList>
    </citation>
    <scope>NUCLEOTIDE SEQUENCE</scope>
    <source>
        <strain evidence="16">Hildebrandi</strain>
    </source>
</reference>
<dbReference type="GO" id="GO:0006310">
    <property type="term" value="P:DNA recombination"/>
    <property type="evidence" value="ECO:0007669"/>
    <property type="project" value="UniProtKB-KW"/>
</dbReference>
<evidence type="ECO:0000313" key="17">
    <source>
        <dbReference type="Proteomes" id="UP000693970"/>
    </source>
</evidence>
<keyword evidence="8" id="KW-0239">DNA-directed DNA polymerase</keyword>
<evidence type="ECO:0000256" key="5">
    <source>
        <dbReference type="ARBA" id="ARBA00022842"/>
    </source>
</evidence>
<dbReference type="Pfam" id="PF25597">
    <property type="entry name" value="SH3_retrovirus"/>
    <property type="match status" value="1"/>
</dbReference>
<evidence type="ECO:0000256" key="10">
    <source>
        <dbReference type="ARBA" id="ARBA00023268"/>
    </source>
</evidence>
<dbReference type="GO" id="GO:0016787">
    <property type="term" value="F:hydrolase activity"/>
    <property type="evidence" value="ECO:0007669"/>
    <property type="project" value="UniProtKB-KW"/>
</dbReference>
<protein>
    <submittedName>
        <fullName evidence="16">Reverse transcriptase RNA-dependent DNA polymerase</fullName>
    </submittedName>
</protein>
<feature type="domain" description="GAG-pre-integrase" evidence="14">
    <location>
        <begin position="382"/>
        <end position="445"/>
    </location>
</feature>
<evidence type="ECO:0000256" key="9">
    <source>
        <dbReference type="ARBA" id="ARBA00023172"/>
    </source>
</evidence>
<feature type="compositionally biased region" description="Basic residues" evidence="11">
    <location>
        <begin position="827"/>
        <end position="836"/>
    </location>
</feature>
<dbReference type="GO" id="GO:0015074">
    <property type="term" value="P:DNA integration"/>
    <property type="evidence" value="ECO:0007669"/>
    <property type="project" value="UniProtKB-KW"/>
</dbReference>
<evidence type="ECO:0000259" key="14">
    <source>
        <dbReference type="Pfam" id="PF13976"/>
    </source>
</evidence>
<keyword evidence="10" id="KW-0511">Multifunctional enzyme</keyword>
<keyword evidence="12" id="KW-0472">Membrane</keyword>
<evidence type="ECO:0000256" key="1">
    <source>
        <dbReference type="ARBA" id="ARBA00022722"/>
    </source>
</evidence>
<feature type="region of interest" description="Disordered" evidence="11">
    <location>
        <begin position="755"/>
        <end position="841"/>
    </location>
</feature>
<dbReference type="GO" id="GO:0003887">
    <property type="term" value="F:DNA-directed DNA polymerase activity"/>
    <property type="evidence" value="ECO:0007669"/>
    <property type="project" value="UniProtKB-KW"/>
</dbReference>
<name>A0A9K3KKD2_9STRA</name>
<evidence type="ECO:0000256" key="11">
    <source>
        <dbReference type="SAM" id="MobiDB-lite"/>
    </source>
</evidence>
<keyword evidence="1" id="KW-0540">Nuclease</keyword>
<dbReference type="Pfam" id="PF13976">
    <property type="entry name" value="gag_pre-integrs"/>
    <property type="match status" value="1"/>
</dbReference>
<keyword evidence="2" id="KW-0479">Metal-binding</keyword>
<evidence type="ECO:0000256" key="7">
    <source>
        <dbReference type="ARBA" id="ARBA00022918"/>
    </source>
</evidence>
<dbReference type="Proteomes" id="UP000693970">
    <property type="component" value="Unassembled WGS sequence"/>
</dbReference>
<dbReference type="GO" id="GO:0046872">
    <property type="term" value="F:metal ion binding"/>
    <property type="evidence" value="ECO:0007669"/>
    <property type="project" value="UniProtKB-KW"/>
</dbReference>
<feature type="domain" description="Retroviral polymerase SH3-like" evidence="15">
    <location>
        <begin position="663"/>
        <end position="723"/>
    </location>
</feature>
<sequence>MLFVAAALPFFYFDPGGDIQFYFVSLLQFLPVLFIAITFCILTRPRLSRHKRYTRVAYVVRVRRLSRSRPSHRRKRTRQREKSLNRPTLKSPYTFYKKRTNKKKKNKKNKKTKIKKPKTITTSTRHHPSKSTRAFLREAKPSLQPYVPTASDIAAFLTNIDVLHHYQVVKHLTCDSSASHMPTFKRIRAHVHLLASYTNKTPAKPPSGSYLFQFSANRAPRPEETAVILDTGASCSVTPHLSDFVSDIVPAKFTELNSLDSSIQVHGQGTVEWTVQDVDGNVRIIRTTALYVPSGNIRLFSPQTYFQEHESGSLTCCRHHLSFTLADRFTMRFPWNDGSNLPVMLTPELCQQPSPTQLSLHRSDLIFNVNAEPKKSVLHDTNLNLTGSQKELLLWHHRLGHVAMKTIQSLLACPHDKSKPILQSIRPRVTTCEPPRCEACQYAKQKRRLPSTQISCPISEREGGISRDVLDPGQLVSCDLYQSTVRGQLQHTKGHESDDMKLCGGTIFYDIASQFVFLRHQSNLTGAMAVQSKHSLENFASEFGIKIKEYLSDNHPFCSHEFVQDCLNQNQKQTFSGVGAHHQNRVERANEIIFNWSRALMLHYILHWPQQAQLDLWPFAVTYAVWLWNHLPDIQTRLSPIEIFTSTTFPDHGHLQRTRVFGCPVYVLDPKLQDAKKLPKWQKRSWQGIFLGFSPDHHETVALVLNPETGSITPQYHIIFDEKFSTVSCDLVHDDNLAAWDTLLDNGYDRNYTVELPEPSNDDSLKWELPPDIDHSLFRPTKPTNATTSTQTEAPTVDASSNTDPEDDDRDTTVTFDLPSNDPQPRRSNRDRRPNRRYTEDYVTYSRVNLSSSLSKQTKFEYGHKLPRVQGEVLNNQRLATLNWDNLLQTCRTGSYGAFLTELQRNTVDGYVEEWNPALLATKANAKDHPDWDTAMNGPHAAGFWKACQTAYDTLVSKDVWEIVPRPKNHPVISGTWAFRIERYPDGSMRKLKARFCARGFEQTEGRQDNAAFVQADIDMDVYVEMPRGFSQKGKVLKLKKSLYGLKQSPRNYFNHLSSKLNQLGFTASDADPCLFVSDKCICLVYVDDTLLYACSKKDLDNVVKGLRDLNMDLEEESDVAGFLGVLVDRRPDGSIVLLQEGLIARIIDALQITHLHPKQTPYRMGVLTADLDGDPPNGTFNYASVIGMLGYLQANSRIDLSFAVAQCA</sequence>
<gene>
    <name evidence="16" type="ORF">IV203_032808</name>
</gene>
<keyword evidence="8" id="KW-0548">Nucleotidyltransferase</keyword>
<dbReference type="InterPro" id="IPR025724">
    <property type="entry name" value="GAG-pre-integrase_dom"/>
</dbReference>